<dbReference type="GO" id="GO:0046872">
    <property type="term" value="F:metal ion binding"/>
    <property type="evidence" value="ECO:0007669"/>
    <property type="project" value="UniProtKB-KW"/>
</dbReference>
<dbReference type="InterPro" id="IPR024079">
    <property type="entry name" value="MetalloPept_cat_dom_sf"/>
</dbReference>
<keyword evidence="4" id="KW-1185">Reference proteome</keyword>
<name>A0A4U0TMF3_9PEZI</name>
<evidence type="ECO:0000313" key="4">
    <source>
        <dbReference type="Proteomes" id="UP000308549"/>
    </source>
</evidence>
<accession>A0A4U0TMF3</accession>
<reference evidence="3 4" key="1">
    <citation type="submission" date="2017-03" db="EMBL/GenBank/DDBJ databases">
        <title>Genomes of endolithic fungi from Antarctica.</title>
        <authorList>
            <person name="Coleine C."/>
            <person name="Masonjones S."/>
            <person name="Stajich J.E."/>
        </authorList>
    </citation>
    <scope>NUCLEOTIDE SEQUENCE [LARGE SCALE GENOMIC DNA]</scope>
    <source>
        <strain evidence="3 4">CCFEE 6315</strain>
    </source>
</reference>
<proteinExistence type="predicted"/>
<evidence type="ECO:0000256" key="1">
    <source>
        <dbReference type="RuleBase" id="RU361183"/>
    </source>
</evidence>
<dbReference type="GO" id="GO:0006508">
    <property type="term" value="P:proteolysis"/>
    <property type="evidence" value="ECO:0007669"/>
    <property type="project" value="UniProtKB-KW"/>
</dbReference>
<dbReference type="OrthoDB" id="291007at2759"/>
<gene>
    <name evidence="3" type="ORF">B0A50_07178</name>
</gene>
<protein>
    <recommendedName>
        <fullName evidence="1">Metalloendopeptidase</fullName>
        <ecNumber evidence="1">3.4.24.-</ecNumber>
    </recommendedName>
</protein>
<dbReference type="PRINTS" id="PR00480">
    <property type="entry name" value="ASTACIN"/>
</dbReference>
<dbReference type="EMBL" id="NAJL01000060">
    <property type="protein sequence ID" value="TKA23148.1"/>
    <property type="molecule type" value="Genomic_DNA"/>
</dbReference>
<comment type="caution">
    <text evidence="3">The sequence shown here is derived from an EMBL/GenBank/DDBJ whole genome shotgun (WGS) entry which is preliminary data.</text>
</comment>
<evidence type="ECO:0000313" key="3">
    <source>
        <dbReference type="EMBL" id="TKA23148.1"/>
    </source>
</evidence>
<keyword evidence="1" id="KW-0862">Zinc</keyword>
<dbReference type="Gene3D" id="3.40.390.10">
    <property type="entry name" value="Collagenase (Catalytic Domain)"/>
    <property type="match status" value="1"/>
</dbReference>
<sequence>MTISPDNENEKVCGTKVRADALVISDVTKDRDDDHNWNSAETQTTTGYDYRSQTRGRHTLRFGHLIPGAEGTTEGKAVLAMMHELGHAMGLAHEHQRPDAWKYLHYNCENLEGYADALKAATDDWDGKFDALSGGDDSPDEQQMKARIHAFCTDAYFAKGILPSALNFIIGSNMAQFAENDEKWEDFVMSAKFDPLSIMIYNSNSGSSKPDAGKAGWVIWQKDGEKPVYTGGSSDVAQAKISEGDVARVAQMYPLADGRDRDLEMLKTWGKSAVKVMIRGEFEMVVERPGAVASDDVRQVGDPS</sequence>
<dbReference type="EC" id="3.4.24.-" evidence="1"/>
<dbReference type="AlphaFoldDB" id="A0A4U0TMF3"/>
<keyword evidence="1" id="KW-0645">Protease</keyword>
<dbReference type="Proteomes" id="UP000308549">
    <property type="component" value="Unassembled WGS sequence"/>
</dbReference>
<keyword evidence="1" id="KW-0378">Hydrolase</keyword>
<evidence type="ECO:0000259" key="2">
    <source>
        <dbReference type="Pfam" id="PF01400"/>
    </source>
</evidence>
<keyword evidence="1" id="KW-0482">Metalloprotease</keyword>
<dbReference type="SUPFAM" id="SSF55486">
    <property type="entry name" value="Metalloproteases ('zincins'), catalytic domain"/>
    <property type="match status" value="1"/>
</dbReference>
<feature type="domain" description="Peptidase M12A" evidence="2">
    <location>
        <begin position="81"/>
        <end position="112"/>
    </location>
</feature>
<dbReference type="Pfam" id="PF01400">
    <property type="entry name" value="Astacin"/>
    <property type="match status" value="1"/>
</dbReference>
<comment type="cofactor">
    <cofactor evidence="1">
        <name>Zn(2+)</name>
        <dbReference type="ChEBI" id="CHEBI:29105"/>
    </cofactor>
    <text evidence="1">Binds 1 zinc ion per subunit.</text>
</comment>
<keyword evidence="1" id="KW-0479">Metal-binding</keyword>
<dbReference type="InterPro" id="IPR001506">
    <property type="entry name" value="Peptidase_M12A"/>
</dbReference>
<dbReference type="GO" id="GO:0004222">
    <property type="term" value="F:metalloendopeptidase activity"/>
    <property type="evidence" value="ECO:0007669"/>
    <property type="project" value="UniProtKB-UniRule"/>
</dbReference>
<organism evidence="3 4">
    <name type="scientific">Salinomyces thailandicus</name>
    <dbReference type="NCBI Taxonomy" id="706561"/>
    <lineage>
        <taxon>Eukaryota</taxon>
        <taxon>Fungi</taxon>
        <taxon>Dikarya</taxon>
        <taxon>Ascomycota</taxon>
        <taxon>Pezizomycotina</taxon>
        <taxon>Dothideomycetes</taxon>
        <taxon>Dothideomycetidae</taxon>
        <taxon>Mycosphaerellales</taxon>
        <taxon>Teratosphaeriaceae</taxon>
        <taxon>Salinomyces</taxon>
    </lineage>
</organism>